<sequence length="214" mass="25619">MVARISLFFLLLLALPFLILSNYVYHEFRSNVFPEAIKREQPLFQNTPNQFFDSDYFKIINEIELEYRQTRKAWDYIFLTLAIFGVLFVISIYNLNKIFLSNEALIFQFGLGLGMLRFWRIREIVPLKNITNLKAVTTTPLIPVKKEISELNWRDKIIIEYRTTTNEPKQLTIPLYIWPRFRKIIPEIIKKRSDLKMVFDKVSLSENFRDTLRI</sequence>
<evidence type="ECO:0000256" key="1">
    <source>
        <dbReference type="SAM" id="Phobius"/>
    </source>
</evidence>
<keyword evidence="1" id="KW-1133">Transmembrane helix</keyword>
<feature type="transmembrane region" description="Helical" evidence="1">
    <location>
        <begin position="6"/>
        <end position="25"/>
    </location>
</feature>
<feature type="transmembrane region" description="Helical" evidence="1">
    <location>
        <begin position="99"/>
        <end position="119"/>
    </location>
</feature>
<protein>
    <submittedName>
        <fullName evidence="2">Uncharacterized protein</fullName>
    </submittedName>
</protein>
<gene>
    <name evidence="2" type="ORF">A3I51_00895</name>
</gene>
<proteinExistence type="predicted"/>
<reference evidence="2 3" key="1">
    <citation type="journal article" date="2016" name="Nat. Commun.">
        <title>Thousands of microbial genomes shed light on interconnected biogeochemical processes in an aquifer system.</title>
        <authorList>
            <person name="Anantharaman K."/>
            <person name="Brown C.T."/>
            <person name="Hug L.A."/>
            <person name="Sharon I."/>
            <person name="Castelle C.J."/>
            <person name="Probst A.J."/>
            <person name="Thomas B.C."/>
            <person name="Singh A."/>
            <person name="Wilkins M.J."/>
            <person name="Karaoz U."/>
            <person name="Brodie E.L."/>
            <person name="Williams K.H."/>
            <person name="Hubbard S.S."/>
            <person name="Banfield J.F."/>
        </authorList>
    </citation>
    <scope>NUCLEOTIDE SEQUENCE [LARGE SCALE GENOMIC DNA]</scope>
</reference>
<dbReference type="AlphaFoldDB" id="A0A1F6B642"/>
<evidence type="ECO:0000313" key="2">
    <source>
        <dbReference type="EMBL" id="OGG32385.1"/>
    </source>
</evidence>
<evidence type="ECO:0000313" key="3">
    <source>
        <dbReference type="Proteomes" id="UP000179209"/>
    </source>
</evidence>
<feature type="transmembrane region" description="Helical" evidence="1">
    <location>
        <begin position="73"/>
        <end position="93"/>
    </location>
</feature>
<accession>A0A1F6B642</accession>
<comment type="caution">
    <text evidence="2">The sequence shown here is derived from an EMBL/GenBank/DDBJ whole genome shotgun (WGS) entry which is preliminary data.</text>
</comment>
<organism evidence="2 3">
    <name type="scientific">Candidatus Gottesmanbacteria bacterium RIFCSPLOWO2_02_FULL_38_8</name>
    <dbReference type="NCBI Taxonomy" id="1798397"/>
    <lineage>
        <taxon>Bacteria</taxon>
        <taxon>Candidatus Gottesmaniibacteriota</taxon>
    </lineage>
</organism>
<dbReference type="Proteomes" id="UP000179209">
    <property type="component" value="Unassembled WGS sequence"/>
</dbReference>
<keyword evidence="1" id="KW-0472">Membrane</keyword>
<dbReference type="EMBL" id="MFKA01000012">
    <property type="protein sequence ID" value="OGG32385.1"/>
    <property type="molecule type" value="Genomic_DNA"/>
</dbReference>
<name>A0A1F6B642_9BACT</name>
<keyword evidence="1" id="KW-0812">Transmembrane</keyword>